<protein>
    <submittedName>
        <fullName evidence="2">Reductase</fullName>
    </submittedName>
</protein>
<keyword evidence="3" id="KW-1185">Reference proteome</keyword>
<dbReference type="Pfam" id="PF01370">
    <property type="entry name" value="Epimerase"/>
    <property type="match status" value="1"/>
</dbReference>
<sequence length="341" mass="36544">MEAVAWSADGMRLLVLGGTAWLGGEIVRAALDQGYEVVCMARGERPAPSGVTLVAADRDDPQSYSALDGDFDAAIDVTMVPAHAQGAVTALRDRVNRWALVSTCSVYAEDDLPGQDESARLLEPYEGPFDVEKYGECKVACEQAVLAAYGDNALIARPGLITGPGDHSDRTGYWPLRFAHPITDDGTVLVPDAPDSSVQLIDARDLAGWLVEATERGTGGVFNATTEHIALSEYLSLAREVAGHDGDLVAVDQEWITEHEIAPWAGERSLPLWLPQPEYAGFATRSPAAARVAGLRTRALEESIRDTLAWEIQAGPGRTRKAGLSPADERALIAETRAADR</sequence>
<dbReference type="Gene3D" id="3.40.50.720">
    <property type="entry name" value="NAD(P)-binding Rossmann-like Domain"/>
    <property type="match status" value="1"/>
</dbReference>
<organism evidence="2 3">
    <name type="scientific">Flexivirga endophytica</name>
    <dbReference type="NCBI Taxonomy" id="1849103"/>
    <lineage>
        <taxon>Bacteria</taxon>
        <taxon>Bacillati</taxon>
        <taxon>Actinomycetota</taxon>
        <taxon>Actinomycetes</taxon>
        <taxon>Micrococcales</taxon>
        <taxon>Dermacoccaceae</taxon>
        <taxon>Flexivirga</taxon>
    </lineage>
</organism>
<dbReference type="InterPro" id="IPR036291">
    <property type="entry name" value="NAD(P)-bd_dom_sf"/>
</dbReference>
<name>A0A916WWP4_9MICO</name>
<dbReference type="PANTHER" id="PTHR48079">
    <property type="entry name" value="PROTEIN YEEZ"/>
    <property type="match status" value="1"/>
</dbReference>
<feature type="domain" description="NAD-dependent epimerase/dehydratase" evidence="1">
    <location>
        <begin position="14"/>
        <end position="223"/>
    </location>
</feature>
<dbReference type="PANTHER" id="PTHR48079:SF6">
    <property type="entry name" value="NAD(P)-BINDING DOMAIN-CONTAINING PROTEIN-RELATED"/>
    <property type="match status" value="1"/>
</dbReference>
<proteinExistence type="predicted"/>
<evidence type="ECO:0000259" key="1">
    <source>
        <dbReference type="Pfam" id="PF01370"/>
    </source>
</evidence>
<reference evidence="2" key="2">
    <citation type="submission" date="2020-09" db="EMBL/GenBank/DDBJ databases">
        <authorList>
            <person name="Sun Q."/>
            <person name="Zhou Y."/>
        </authorList>
    </citation>
    <scope>NUCLEOTIDE SEQUENCE</scope>
    <source>
        <strain evidence="2">CGMCC 1.15085</strain>
    </source>
</reference>
<dbReference type="GO" id="GO:0004029">
    <property type="term" value="F:aldehyde dehydrogenase (NAD+) activity"/>
    <property type="evidence" value="ECO:0007669"/>
    <property type="project" value="TreeGrafter"/>
</dbReference>
<dbReference type="InterPro" id="IPR001509">
    <property type="entry name" value="Epimerase_deHydtase"/>
</dbReference>
<dbReference type="Proteomes" id="UP000636793">
    <property type="component" value="Unassembled WGS sequence"/>
</dbReference>
<evidence type="ECO:0000313" key="3">
    <source>
        <dbReference type="Proteomes" id="UP000636793"/>
    </source>
</evidence>
<reference evidence="2" key="1">
    <citation type="journal article" date="2014" name="Int. J. Syst. Evol. Microbiol.">
        <title>Complete genome sequence of Corynebacterium casei LMG S-19264T (=DSM 44701T), isolated from a smear-ripened cheese.</title>
        <authorList>
            <consortium name="US DOE Joint Genome Institute (JGI-PGF)"/>
            <person name="Walter F."/>
            <person name="Albersmeier A."/>
            <person name="Kalinowski J."/>
            <person name="Ruckert C."/>
        </authorList>
    </citation>
    <scope>NUCLEOTIDE SEQUENCE</scope>
    <source>
        <strain evidence="2">CGMCC 1.15085</strain>
    </source>
</reference>
<gene>
    <name evidence="2" type="ORF">GCM10011492_28210</name>
</gene>
<dbReference type="GO" id="GO:0005737">
    <property type="term" value="C:cytoplasm"/>
    <property type="evidence" value="ECO:0007669"/>
    <property type="project" value="TreeGrafter"/>
</dbReference>
<dbReference type="AlphaFoldDB" id="A0A916WWP4"/>
<dbReference type="SUPFAM" id="SSF51735">
    <property type="entry name" value="NAD(P)-binding Rossmann-fold domains"/>
    <property type="match status" value="1"/>
</dbReference>
<comment type="caution">
    <text evidence="2">The sequence shown here is derived from an EMBL/GenBank/DDBJ whole genome shotgun (WGS) entry which is preliminary data.</text>
</comment>
<dbReference type="EMBL" id="BMHI01000004">
    <property type="protein sequence ID" value="GGB35881.1"/>
    <property type="molecule type" value="Genomic_DNA"/>
</dbReference>
<accession>A0A916WWP4</accession>
<evidence type="ECO:0000313" key="2">
    <source>
        <dbReference type="EMBL" id="GGB35881.1"/>
    </source>
</evidence>
<dbReference type="InterPro" id="IPR051783">
    <property type="entry name" value="NAD(P)-dependent_oxidoreduct"/>
</dbReference>